<dbReference type="Pfam" id="PF12510">
    <property type="entry name" value="Smoothelin"/>
    <property type="match status" value="1"/>
</dbReference>
<dbReference type="PROSITE" id="PS50021">
    <property type="entry name" value="CH"/>
    <property type="match status" value="1"/>
</dbReference>
<evidence type="ECO:0000259" key="6">
    <source>
        <dbReference type="PROSITE" id="PS50021"/>
    </source>
</evidence>
<feature type="compositionally biased region" description="Basic and acidic residues" evidence="4">
    <location>
        <begin position="456"/>
        <end position="467"/>
    </location>
</feature>
<evidence type="ECO:0000256" key="3">
    <source>
        <dbReference type="ARBA" id="ARBA00061655"/>
    </source>
</evidence>
<feature type="domain" description="Calponin-homology (CH)" evidence="6">
    <location>
        <begin position="536"/>
        <end position="642"/>
    </location>
</feature>
<keyword evidence="8" id="KW-1185">Reference proteome</keyword>
<dbReference type="InterPro" id="IPR022189">
    <property type="entry name" value="SMTN"/>
</dbReference>
<feature type="region of interest" description="Disordered" evidence="4">
    <location>
        <begin position="1"/>
        <end position="21"/>
    </location>
</feature>
<comment type="similarity">
    <text evidence="3">Belongs to the smoothelin family.</text>
</comment>
<protein>
    <submittedName>
        <fullName evidence="7">Solute carrier family 35 member E4 isoform X2</fullName>
    </submittedName>
</protein>
<feature type="region of interest" description="Disordered" evidence="4">
    <location>
        <begin position="453"/>
        <end position="523"/>
    </location>
</feature>
<keyword evidence="5" id="KW-1133">Transmembrane helix</keyword>
<keyword evidence="5" id="KW-0472">Membrane</keyword>
<dbReference type="Pfam" id="PF00307">
    <property type="entry name" value="CH"/>
    <property type="match status" value="1"/>
</dbReference>
<keyword evidence="1" id="KW-0597">Phosphoprotein</keyword>
<keyword evidence="2" id="KW-0175">Coiled coil</keyword>
<sequence>MISTDGRSKYEATLPERGGSRRRPPAEMLHLLSAVIVWLVTGTTISSLNKWIFTVYNFRYPLLLSALHMLTAIVVDYGLIKLRVVHHRAAGEQDLTTNAKCKVFMLSLTFCASIAFGNMGLNYVQLSFAQMIYTTTPLFTLAISTLILGKQHHIIKYTAMMPICLGASFSIMGEVQYDQTGCFFVFAATMLRGVKSIQQSILLQEEKINSVFLLYLMSIPSFCILTVAALTLENWTLIESPLHYDRHLWVFILLSCLSSVMYNLASCCVITLTSAVTLHILGNLNVVGNLLLSQLLFGSELSTLSCAGVMLTLSGMLIYQNSEFIVGYLDARRATAKGVGHLGVHNAFEDNSVTPESTCHLQRSDVTANFSPSSVHKLSRCMHGRARRTVRYLVRILSTDMEPKTDSGSAPLTSEALAAVEDEEVLNKMLDNATDFDERRMIRAALRDLLKKKREKREQERGTRQQDLRQQGLSKGGRAGGAVSVGRASMNQPSMHKPPGQASASASTPFTRTAGSKASPAAASVQKCPAATPNAKNVKQMLLDWCRAKTEPYEGVDIQNFSSSWKDGIAFCALVHRFFPDAFEYSILNPNKPKENFQLAFSTAERLAGCPPLLDPDDLVRMKEPDWKCVYTYIQEFYRSLVEKGLVKTKKRL</sequence>
<feature type="compositionally biased region" description="Polar residues" evidence="4">
    <location>
        <begin position="502"/>
        <end position="516"/>
    </location>
</feature>
<evidence type="ECO:0000313" key="7">
    <source>
        <dbReference type="EMBL" id="KAG7513168.1"/>
    </source>
</evidence>
<evidence type="ECO:0000256" key="4">
    <source>
        <dbReference type="SAM" id="MobiDB-lite"/>
    </source>
</evidence>
<feature type="transmembrane region" description="Helical" evidence="5">
    <location>
        <begin position="212"/>
        <end position="236"/>
    </location>
</feature>
<comment type="caution">
    <text evidence="7">The sequence shown here is derived from an EMBL/GenBank/DDBJ whole genome shotgun (WGS) entry which is preliminary data.</text>
</comment>
<accession>A0AAV6S568</accession>
<proteinExistence type="inferred from homology"/>
<evidence type="ECO:0000313" key="8">
    <source>
        <dbReference type="Proteomes" id="UP000693946"/>
    </source>
</evidence>
<dbReference type="SMART" id="SM00033">
    <property type="entry name" value="CH"/>
    <property type="match status" value="1"/>
</dbReference>
<name>A0AAV6S568_SOLSE</name>
<evidence type="ECO:0000256" key="1">
    <source>
        <dbReference type="ARBA" id="ARBA00022553"/>
    </source>
</evidence>
<dbReference type="EMBL" id="JAGKHQ010000007">
    <property type="protein sequence ID" value="KAG7513168.1"/>
    <property type="molecule type" value="Genomic_DNA"/>
</dbReference>
<feature type="transmembrane region" description="Helical" evidence="5">
    <location>
        <begin position="29"/>
        <end position="48"/>
    </location>
</feature>
<dbReference type="InterPro" id="IPR004853">
    <property type="entry name" value="Sugar_P_trans_dom"/>
</dbReference>
<evidence type="ECO:0000256" key="2">
    <source>
        <dbReference type="ARBA" id="ARBA00023054"/>
    </source>
</evidence>
<gene>
    <name evidence="7" type="ORF">JOB18_050000</name>
</gene>
<dbReference type="PANTHER" id="PTHR23167">
    <property type="entry name" value="CALPONIN HOMOLOGY DOMAIN-CONTAINING PROTEIN DDB_G0272472-RELATED"/>
    <property type="match status" value="1"/>
</dbReference>
<feature type="transmembrane region" description="Helical" evidence="5">
    <location>
        <begin position="127"/>
        <end position="147"/>
    </location>
</feature>
<dbReference type="InterPro" id="IPR001715">
    <property type="entry name" value="CH_dom"/>
</dbReference>
<dbReference type="Proteomes" id="UP000693946">
    <property type="component" value="Linkage Group LG15"/>
</dbReference>
<dbReference type="FunFam" id="1.10.418.10:FF:000009">
    <property type="entry name" value="smoothelin isoform X2"/>
    <property type="match status" value="1"/>
</dbReference>
<feature type="compositionally biased region" description="Basic and acidic residues" evidence="4">
    <location>
        <begin position="1"/>
        <end position="10"/>
    </location>
</feature>
<dbReference type="PANTHER" id="PTHR23167:SF52">
    <property type="entry name" value="SMOOTHELIN"/>
    <property type="match status" value="1"/>
</dbReference>
<dbReference type="Pfam" id="PF03151">
    <property type="entry name" value="TPT"/>
    <property type="match status" value="1"/>
</dbReference>
<feature type="transmembrane region" description="Helical" evidence="5">
    <location>
        <begin position="60"/>
        <end position="80"/>
    </location>
</feature>
<evidence type="ECO:0000256" key="5">
    <source>
        <dbReference type="SAM" id="Phobius"/>
    </source>
</evidence>
<dbReference type="AlphaFoldDB" id="A0AAV6S568"/>
<feature type="transmembrane region" description="Helical" evidence="5">
    <location>
        <begin position="101"/>
        <end position="121"/>
    </location>
</feature>
<reference evidence="7 8" key="1">
    <citation type="journal article" date="2021" name="Sci. Rep.">
        <title>Chromosome anchoring in Senegalese sole (Solea senegalensis) reveals sex-associated markers and genome rearrangements in flatfish.</title>
        <authorList>
            <person name="Guerrero-Cozar I."/>
            <person name="Gomez-Garrido J."/>
            <person name="Berbel C."/>
            <person name="Martinez-Blanch J.F."/>
            <person name="Alioto T."/>
            <person name="Claros M.G."/>
            <person name="Gagnaire P.A."/>
            <person name="Manchado M."/>
        </authorList>
    </citation>
    <scope>NUCLEOTIDE SEQUENCE [LARGE SCALE GENOMIC DNA]</scope>
    <source>
        <strain evidence="7">Sse05_10M</strain>
    </source>
</reference>
<feature type="transmembrane region" description="Helical" evidence="5">
    <location>
        <begin position="248"/>
        <end position="281"/>
    </location>
</feature>
<dbReference type="InterPro" id="IPR050540">
    <property type="entry name" value="F-actin_Monoox_Mical"/>
</dbReference>
<organism evidence="7 8">
    <name type="scientific">Solea senegalensis</name>
    <name type="common">Senegalese sole</name>
    <dbReference type="NCBI Taxonomy" id="28829"/>
    <lineage>
        <taxon>Eukaryota</taxon>
        <taxon>Metazoa</taxon>
        <taxon>Chordata</taxon>
        <taxon>Craniata</taxon>
        <taxon>Vertebrata</taxon>
        <taxon>Euteleostomi</taxon>
        <taxon>Actinopterygii</taxon>
        <taxon>Neopterygii</taxon>
        <taxon>Teleostei</taxon>
        <taxon>Neoteleostei</taxon>
        <taxon>Acanthomorphata</taxon>
        <taxon>Carangaria</taxon>
        <taxon>Pleuronectiformes</taxon>
        <taxon>Pleuronectoidei</taxon>
        <taxon>Soleidae</taxon>
        <taxon>Solea</taxon>
    </lineage>
</organism>
<keyword evidence="5" id="KW-0812">Transmembrane</keyword>
<feature type="transmembrane region" description="Helical" evidence="5">
    <location>
        <begin position="301"/>
        <end position="319"/>
    </location>
</feature>